<proteinExistence type="predicted"/>
<evidence type="ECO:0000256" key="1">
    <source>
        <dbReference type="SAM" id="MobiDB-lite"/>
    </source>
</evidence>
<keyword evidence="4" id="KW-1185">Reference proteome</keyword>
<feature type="transmembrane region" description="Helical" evidence="2">
    <location>
        <begin position="46"/>
        <end position="71"/>
    </location>
</feature>
<feature type="transmembrane region" description="Helical" evidence="2">
    <location>
        <begin position="114"/>
        <end position="130"/>
    </location>
</feature>
<feature type="transmembrane region" description="Helical" evidence="2">
    <location>
        <begin position="83"/>
        <end position="102"/>
    </location>
</feature>
<name>A0A2X0KCR6_9ACTN</name>
<feature type="transmembrane region" description="Helical" evidence="2">
    <location>
        <begin position="142"/>
        <end position="161"/>
    </location>
</feature>
<comment type="caution">
    <text evidence="3">The sequence shown here is derived from an EMBL/GenBank/DDBJ whole genome shotgun (WGS) entry which is preliminary data.</text>
</comment>
<keyword evidence="2" id="KW-1133">Transmembrane helix</keyword>
<dbReference type="AlphaFoldDB" id="A0A2X0KCR6"/>
<dbReference type="NCBIfam" id="NF038065">
    <property type="entry name" value="Pr6Pr"/>
    <property type="match status" value="1"/>
</dbReference>
<protein>
    <recommendedName>
        <fullName evidence="5">Integral membrane regulator</fullName>
    </recommendedName>
</protein>
<evidence type="ECO:0000256" key="2">
    <source>
        <dbReference type="SAM" id="Phobius"/>
    </source>
</evidence>
<evidence type="ECO:0000313" key="4">
    <source>
        <dbReference type="Proteomes" id="UP000248889"/>
    </source>
</evidence>
<accession>A0A2X0KCR6</accession>
<reference evidence="3 4" key="1">
    <citation type="submission" date="2018-06" db="EMBL/GenBank/DDBJ databases">
        <title>Streptacidiphilus pinicola sp. nov., isolated from pine grove soil.</title>
        <authorList>
            <person name="Roh S.G."/>
            <person name="Park S."/>
            <person name="Kim M.-K."/>
            <person name="Yun B.-R."/>
            <person name="Park J."/>
            <person name="Kim M.J."/>
            <person name="Kim Y.S."/>
            <person name="Kim S.B."/>
        </authorList>
    </citation>
    <scope>NUCLEOTIDE SEQUENCE [LARGE SCALE GENOMIC DNA]</scope>
    <source>
        <strain evidence="3 4">MMS16-CNU450</strain>
    </source>
</reference>
<feature type="region of interest" description="Disordered" evidence="1">
    <location>
        <begin position="212"/>
        <end position="236"/>
    </location>
</feature>
<evidence type="ECO:0000313" key="3">
    <source>
        <dbReference type="EMBL" id="RAG84770.1"/>
    </source>
</evidence>
<feature type="transmembrane region" description="Helical" evidence="2">
    <location>
        <begin position="12"/>
        <end position="34"/>
    </location>
</feature>
<keyword evidence="2" id="KW-0472">Membrane</keyword>
<feature type="transmembrane region" description="Helical" evidence="2">
    <location>
        <begin position="181"/>
        <end position="201"/>
    </location>
</feature>
<dbReference type="InterPro" id="IPR049713">
    <property type="entry name" value="Pr6Pr-like"/>
</dbReference>
<gene>
    <name evidence="3" type="ORF">DN069_15135</name>
</gene>
<evidence type="ECO:0008006" key="5">
    <source>
        <dbReference type="Google" id="ProtNLM"/>
    </source>
</evidence>
<organism evidence="3 4">
    <name type="scientific">Streptacidiphilus pinicola</name>
    <dbReference type="NCBI Taxonomy" id="2219663"/>
    <lineage>
        <taxon>Bacteria</taxon>
        <taxon>Bacillati</taxon>
        <taxon>Actinomycetota</taxon>
        <taxon>Actinomycetes</taxon>
        <taxon>Kitasatosporales</taxon>
        <taxon>Streptomycetaceae</taxon>
        <taxon>Streptacidiphilus</taxon>
    </lineage>
</organism>
<sequence>MEEQSLGRATPGIVGGIRFAFGAFTAVALGVQAYHSATAGRSLANFFSYFTILSNCSMTLVLLAGGVLGMAGRRGVPDLLRGAVTLYMAITGLVYAIALAQYEALGTIPWVNDVVHRLMPLVIVVDWLAVPPRRPLPWADALWWLAFPLLYLPYTLIRGPIVDWYPYPFLDPRGKGYGHVVVSSVLITLAFLAVGALLVWAGNLLRRSRRRGAVGRSGQNNENPEKSPPRRRTVGP</sequence>
<dbReference type="RefSeq" id="WP_111501505.1">
    <property type="nucleotide sequence ID" value="NZ_QKYN01000059.1"/>
</dbReference>
<dbReference type="OrthoDB" id="9809977at2"/>
<keyword evidence="2" id="KW-0812">Transmembrane</keyword>
<dbReference type="EMBL" id="QKYN01000059">
    <property type="protein sequence ID" value="RAG84770.1"/>
    <property type="molecule type" value="Genomic_DNA"/>
</dbReference>
<dbReference type="Proteomes" id="UP000248889">
    <property type="component" value="Unassembled WGS sequence"/>
</dbReference>